<dbReference type="PANTHER" id="PTHR41286">
    <property type="entry name" value="HNH NUCLEASE YAJD-RELATED"/>
    <property type="match status" value="1"/>
</dbReference>
<dbReference type="InterPro" id="IPR002711">
    <property type="entry name" value="HNH"/>
</dbReference>
<gene>
    <name evidence="6" type="ORF">SAMN05216438_11315</name>
</gene>
<evidence type="ECO:0000256" key="3">
    <source>
        <dbReference type="ARBA" id="ARBA00038412"/>
    </source>
</evidence>
<dbReference type="GO" id="GO:0003676">
    <property type="term" value="F:nucleic acid binding"/>
    <property type="evidence" value="ECO:0007669"/>
    <property type="project" value="InterPro"/>
</dbReference>
<dbReference type="OrthoDB" id="9811997at2"/>
<protein>
    <recommendedName>
        <fullName evidence="4">Putative HNH nuclease YajD</fullName>
    </recommendedName>
</protein>
<accession>A0A1I4I4P8</accession>
<reference evidence="6 7" key="1">
    <citation type="submission" date="2016-10" db="EMBL/GenBank/DDBJ databases">
        <authorList>
            <person name="de Groot N.N."/>
        </authorList>
    </citation>
    <scope>NUCLEOTIDE SEQUENCE [LARGE SCALE GENOMIC DNA]</scope>
    <source>
        <strain evidence="6 7">M79</strain>
    </source>
</reference>
<dbReference type="GO" id="GO:0008270">
    <property type="term" value="F:zinc ion binding"/>
    <property type="evidence" value="ECO:0007669"/>
    <property type="project" value="InterPro"/>
</dbReference>
<dbReference type="GO" id="GO:0004519">
    <property type="term" value="F:endonuclease activity"/>
    <property type="evidence" value="ECO:0007669"/>
    <property type="project" value="UniProtKB-KW"/>
</dbReference>
<dbReference type="GO" id="GO:0005829">
    <property type="term" value="C:cytosol"/>
    <property type="evidence" value="ECO:0007669"/>
    <property type="project" value="TreeGrafter"/>
</dbReference>
<keyword evidence="1" id="KW-0540">Nuclease</keyword>
<dbReference type="PANTHER" id="PTHR41286:SF1">
    <property type="entry name" value="HNH NUCLEASE YAJD-RELATED"/>
    <property type="match status" value="1"/>
</dbReference>
<keyword evidence="6" id="KW-0255">Endonuclease</keyword>
<evidence type="ECO:0000313" key="7">
    <source>
        <dbReference type="Proteomes" id="UP000181969"/>
    </source>
</evidence>
<comment type="similarity">
    <text evidence="3">Belongs to the HNH nuclease family.</text>
</comment>
<dbReference type="SMART" id="SM00507">
    <property type="entry name" value="HNHc"/>
    <property type="match status" value="1"/>
</dbReference>
<sequence>MRVIRCKHSGCITLVTPEELFCSVHITERSTYLEKRKQWGQRNKQKEKRYNSTFRYSNDRSERETFYHTKEWKVLRQRALERDNHQCQYCKMQAKVSPAKIVDHIVPAQFNERKMRDLINLASACQKCHDLKTRWEQAYYGTGYYKDGKSKVLKDVKEITDLKELVFLFVPPAL</sequence>
<dbReference type="AlphaFoldDB" id="A0A1I4I4P8"/>
<evidence type="ECO:0000256" key="4">
    <source>
        <dbReference type="ARBA" id="ARBA00040194"/>
    </source>
</evidence>
<keyword evidence="2" id="KW-0378">Hydrolase</keyword>
<dbReference type="Gene3D" id="1.10.30.50">
    <property type="match status" value="1"/>
</dbReference>
<dbReference type="Proteomes" id="UP000181969">
    <property type="component" value="Unassembled WGS sequence"/>
</dbReference>
<evidence type="ECO:0000259" key="5">
    <source>
        <dbReference type="SMART" id="SM00507"/>
    </source>
</evidence>
<evidence type="ECO:0000256" key="1">
    <source>
        <dbReference type="ARBA" id="ARBA00022722"/>
    </source>
</evidence>
<name>A0A1I4I4P8_9LACT</name>
<dbReference type="CDD" id="cd00085">
    <property type="entry name" value="HNHc"/>
    <property type="match status" value="1"/>
</dbReference>
<dbReference type="InterPro" id="IPR003615">
    <property type="entry name" value="HNH_nuc"/>
</dbReference>
<dbReference type="RefSeq" id="WP_074751635.1">
    <property type="nucleotide sequence ID" value="NZ_FOTJ01000013.1"/>
</dbReference>
<dbReference type="Pfam" id="PF01844">
    <property type="entry name" value="HNH"/>
    <property type="match status" value="1"/>
</dbReference>
<evidence type="ECO:0000256" key="2">
    <source>
        <dbReference type="ARBA" id="ARBA00022801"/>
    </source>
</evidence>
<evidence type="ECO:0000313" key="6">
    <source>
        <dbReference type="EMBL" id="SFL49458.1"/>
    </source>
</evidence>
<feature type="domain" description="HNH nuclease" evidence="5">
    <location>
        <begin position="74"/>
        <end position="130"/>
    </location>
</feature>
<dbReference type="GO" id="GO:0016787">
    <property type="term" value="F:hydrolase activity"/>
    <property type="evidence" value="ECO:0007669"/>
    <property type="project" value="UniProtKB-KW"/>
</dbReference>
<proteinExistence type="inferred from homology"/>
<dbReference type="EMBL" id="FOTJ01000013">
    <property type="protein sequence ID" value="SFL49458.1"/>
    <property type="molecule type" value="Genomic_DNA"/>
</dbReference>
<organism evidence="6 7">
    <name type="scientific">Lactococcus garvieae</name>
    <dbReference type="NCBI Taxonomy" id="1363"/>
    <lineage>
        <taxon>Bacteria</taxon>
        <taxon>Bacillati</taxon>
        <taxon>Bacillota</taxon>
        <taxon>Bacilli</taxon>
        <taxon>Lactobacillales</taxon>
        <taxon>Streptococcaceae</taxon>
        <taxon>Lactococcus</taxon>
    </lineage>
</organism>